<evidence type="ECO:0000256" key="1">
    <source>
        <dbReference type="ARBA" id="ARBA00010609"/>
    </source>
</evidence>
<evidence type="ECO:0000259" key="2">
    <source>
        <dbReference type="Pfam" id="PF07732"/>
    </source>
</evidence>
<accession>Q70UM3</accession>
<dbReference type="Gene3D" id="2.60.40.420">
    <property type="entry name" value="Cupredoxins - blue copper proteins"/>
    <property type="match status" value="1"/>
</dbReference>
<dbReference type="Pfam" id="PF07732">
    <property type="entry name" value="Cu-oxidase_3"/>
    <property type="match status" value="1"/>
</dbReference>
<dbReference type="AlphaFoldDB" id="Q70UM3"/>
<dbReference type="EMBL" id="AJ540240">
    <property type="protein sequence ID" value="CAD62503.1"/>
    <property type="molecule type" value="Genomic_DNA"/>
</dbReference>
<evidence type="ECO:0000313" key="3">
    <source>
        <dbReference type="EMBL" id="CAD62503.1"/>
    </source>
</evidence>
<dbReference type="GO" id="GO:0052716">
    <property type="term" value="F:hydroquinone:oxygen oxidoreductase activity"/>
    <property type="evidence" value="ECO:0007669"/>
    <property type="project" value="UniProtKB-EC"/>
</dbReference>
<dbReference type="InterPro" id="IPR008972">
    <property type="entry name" value="Cupredoxin"/>
</dbReference>
<reference evidence="3" key="1">
    <citation type="journal article" date="2004" name="Soil Biol. Biochem.">
        <title>Diversity of laccase genes from basidiomycetes in a forest soil.</title>
        <authorList>
            <person name="Luis P."/>
            <person name="Walther G."/>
            <person name="Kellner H."/>
            <person name="Martin F."/>
            <person name="Buscot F."/>
        </authorList>
    </citation>
    <scope>NUCLEOTIDE SEQUENCE</scope>
</reference>
<name>Q70UM3_9BASI</name>
<comment type="similarity">
    <text evidence="1">Belongs to the multicopper oxidase family.</text>
</comment>
<dbReference type="SUPFAM" id="SSF49503">
    <property type="entry name" value="Cupredoxins"/>
    <property type="match status" value="1"/>
</dbReference>
<protein>
    <submittedName>
        <fullName evidence="3">Laccase</fullName>
        <ecNumber evidence="3">1.10.3.2</ecNumber>
    </submittedName>
</protein>
<feature type="non-terminal residue" evidence="3">
    <location>
        <position position="1"/>
    </location>
</feature>
<keyword evidence="3" id="KW-0560">Oxidoreductase</keyword>
<gene>
    <name evidence="3" type="primary">lac</name>
</gene>
<dbReference type="InterPro" id="IPR011707">
    <property type="entry name" value="Cu-oxidase-like_N"/>
</dbReference>
<proteinExistence type="inferred from homology"/>
<feature type="domain" description="Plastocyanin-like" evidence="2">
    <location>
        <begin position="1"/>
        <end position="47"/>
    </location>
</feature>
<dbReference type="EC" id="1.10.3.2" evidence="3"/>
<organism evidence="3">
    <name type="scientific">uncultured Basidiomycota</name>
    <dbReference type="NCBI Taxonomy" id="175244"/>
    <lineage>
        <taxon>Eukaryota</taxon>
        <taxon>Fungi</taxon>
        <taxon>Dikarya</taxon>
        <taxon>Basidiomycota</taxon>
        <taxon>environmental samples</taxon>
    </lineage>
</organism>
<sequence length="47" mass="5580">HWHGFFQRRGEQRDGEYYLEQRHMDGSGRIGYVFGGNAEGGTFWYHS</sequence>
<dbReference type="GO" id="GO:0005507">
    <property type="term" value="F:copper ion binding"/>
    <property type="evidence" value="ECO:0007669"/>
    <property type="project" value="InterPro"/>
</dbReference>
<feature type="non-terminal residue" evidence="3">
    <location>
        <position position="47"/>
    </location>
</feature>